<accession>T1I8N7</accession>
<evidence type="ECO:0000313" key="2">
    <source>
        <dbReference type="Proteomes" id="UP000015103"/>
    </source>
</evidence>
<dbReference type="InParanoid" id="T1I8N7"/>
<sequence length="166" mass="19179">MATGCVVSRTKVLLVTDINRVVSFTCLTLTGRTHEHTIDPAHGIREVIKVHLRPTAAAAFFQCTSISEQYLVHSLNFWTAVDLLQVKSSLEVRSKENRYPKLVALEVIKRCVYWYRELQNVNNEYGLVYDFKSNSYNEWKKFFVKLRDRIRLTIVETAGIKALPKT</sequence>
<dbReference type="AlphaFoldDB" id="T1I8N7"/>
<dbReference type="Proteomes" id="UP000015103">
    <property type="component" value="Unassembled WGS sequence"/>
</dbReference>
<reference evidence="1" key="1">
    <citation type="submission" date="2015-05" db="UniProtKB">
        <authorList>
            <consortium name="EnsemblMetazoa"/>
        </authorList>
    </citation>
    <scope>IDENTIFICATION</scope>
</reference>
<keyword evidence="2" id="KW-1185">Reference proteome</keyword>
<name>T1I8N7_RHOPR</name>
<dbReference type="EMBL" id="ACPB03008259">
    <property type="status" value="NOT_ANNOTATED_CDS"/>
    <property type="molecule type" value="Genomic_DNA"/>
</dbReference>
<dbReference type="VEuPathDB" id="VectorBase:RPRC012659"/>
<proteinExistence type="predicted"/>
<protein>
    <submittedName>
        <fullName evidence="1">Uncharacterized protein</fullName>
    </submittedName>
</protein>
<dbReference type="EnsemblMetazoa" id="RPRC012659-RA">
    <property type="protein sequence ID" value="RPRC012659-PA"/>
    <property type="gene ID" value="RPRC012659"/>
</dbReference>
<dbReference type="EMBL" id="ACPB03008261">
    <property type="status" value="NOT_ANNOTATED_CDS"/>
    <property type="molecule type" value="Genomic_DNA"/>
</dbReference>
<evidence type="ECO:0000313" key="1">
    <source>
        <dbReference type="EnsemblMetazoa" id="RPRC012659-PA"/>
    </source>
</evidence>
<organism evidence="1 2">
    <name type="scientific">Rhodnius prolixus</name>
    <name type="common">Triatomid bug</name>
    <dbReference type="NCBI Taxonomy" id="13249"/>
    <lineage>
        <taxon>Eukaryota</taxon>
        <taxon>Metazoa</taxon>
        <taxon>Ecdysozoa</taxon>
        <taxon>Arthropoda</taxon>
        <taxon>Hexapoda</taxon>
        <taxon>Insecta</taxon>
        <taxon>Pterygota</taxon>
        <taxon>Neoptera</taxon>
        <taxon>Paraneoptera</taxon>
        <taxon>Hemiptera</taxon>
        <taxon>Heteroptera</taxon>
        <taxon>Panheteroptera</taxon>
        <taxon>Cimicomorpha</taxon>
        <taxon>Reduviidae</taxon>
        <taxon>Triatominae</taxon>
        <taxon>Rhodnius</taxon>
    </lineage>
</organism>
<dbReference type="EMBL" id="ACPB03008260">
    <property type="status" value="NOT_ANNOTATED_CDS"/>
    <property type="molecule type" value="Genomic_DNA"/>
</dbReference>
<dbReference type="HOGENOM" id="CLU_1604754_0_0_1"/>